<name>W9S5M7_9ROSA</name>
<dbReference type="SMART" id="SM00666">
    <property type="entry name" value="PB1"/>
    <property type="match status" value="1"/>
</dbReference>
<evidence type="ECO:0000259" key="2">
    <source>
        <dbReference type="SMART" id="SM00666"/>
    </source>
</evidence>
<sequence>MASHHQSEIESYATDSVGSSPRSDIHSHHDVHTRVRFMCSFGGKIIPRPHDNQLRYVGGETRIVAVHRATNFSSLLTKLSKLSGTSNMIVKYQLPNEDLDALISVTTDEDVENMMDEYDRVLQNHNPKSTRLRLFLFRKGGEEYSRTSLLHGSANRDNWFIDALNSGGAPSSSALERNRSEASSIVSEVPDYLFGLDNSDDPYPKAKTRSNFQETVSLTDPGSPAPVVSSPFCSTVQTILNLPPVKTKPDDPTPIPEPKENLIHAGMDTPRLIPGNPIMHYVAGPNYPGQPIQQVPVYYVASHVPHGNVTSVPLQHVPIRAQYVQVQQYPVGTDQIPVGYHIPGQVYGVGLRPATSLDPHDVSPRIVPVPVPDGVGQHLVYGVRNGAHQFPTYPGMVVSAGDDLRGSGRDLKTGKVSNSS</sequence>
<evidence type="ECO:0000313" key="4">
    <source>
        <dbReference type="Proteomes" id="UP000030645"/>
    </source>
</evidence>
<dbReference type="AlphaFoldDB" id="W9S5M7"/>
<keyword evidence="4" id="KW-1185">Reference proteome</keyword>
<feature type="region of interest" description="Disordered" evidence="1">
    <location>
        <begin position="401"/>
        <end position="420"/>
    </location>
</feature>
<reference evidence="4" key="1">
    <citation type="submission" date="2013-01" db="EMBL/GenBank/DDBJ databases">
        <title>Draft Genome Sequence of a Mulberry Tree, Morus notabilis C.K. Schneid.</title>
        <authorList>
            <person name="He N."/>
            <person name="Zhao S."/>
        </authorList>
    </citation>
    <scope>NUCLEOTIDE SEQUENCE</scope>
</reference>
<dbReference type="KEGG" id="mnt:21388384"/>
<dbReference type="EMBL" id="KE345690">
    <property type="protein sequence ID" value="EXC11595.1"/>
    <property type="molecule type" value="Genomic_DNA"/>
</dbReference>
<dbReference type="Gene3D" id="3.10.20.90">
    <property type="entry name" value="Phosphatidylinositol 3-kinase Catalytic Subunit, Chain A, domain 1"/>
    <property type="match status" value="1"/>
</dbReference>
<dbReference type="InterPro" id="IPR000270">
    <property type="entry name" value="PB1_dom"/>
</dbReference>
<feature type="compositionally biased region" description="Polar residues" evidence="1">
    <location>
        <begin position="13"/>
        <end position="22"/>
    </location>
</feature>
<dbReference type="SUPFAM" id="SSF54277">
    <property type="entry name" value="CAD &amp; PB1 domains"/>
    <property type="match status" value="1"/>
</dbReference>
<evidence type="ECO:0000313" key="3">
    <source>
        <dbReference type="EMBL" id="EXC11595.1"/>
    </source>
</evidence>
<evidence type="ECO:0000256" key="1">
    <source>
        <dbReference type="SAM" id="MobiDB-lite"/>
    </source>
</evidence>
<dbReference type="Proteomes" id="UP000030645">
    <property type="component" value="Unassembled WGS sequence"/>
</dbReference>
<organism evidence="3 4">
    <name type="scientific">Morus notabilis</name>
    <dbReference type="NCBI Taxonomy" id="981085"/>
    <lineage>
        <taxon>Eukaryota</taxon>
        <taxon>Viridiplantae</taxon>
        <taxon>Streptophyta</taxon>
        <taxon>Embryophyta</taxon>
        <taxon>Tracheophyta</taxon>
        <taxon>Spermatophyta</taxon>
        <taxon>Magnoliopsida</taxon>
        <taxon>eudicotyledons</taxon>
        <taxon>Gunneridae</taxon>
        <taxon>Pentapetalae</taxon>
        <taxon>rosids</taxon>
        <taxon>fabids</taxon>
        <taxon>Rosales</taxon>
        <taxon>Moraceae</taxon>
        <taxon>Moreae</taxon>
        <taxon>Morus</taxon>
    </lineage>
</organism>
<accession>W9S5M7</accession>
<protein>
    <recommendedName>
        <fullName evidence="2">PB1 domain-containing protein</fullName>
    </recommendedName>
</protein>
<dbReference type="OrthoDB" id="1938580at2759"/>
<dbReference type="InterPro" id="IPR053198">
    <property type="entry name" value="Gynoecium_Dev_Regulator"/>
</dbReference>
<gene>
    <name evidence="3" type="ORF">L484_004896</name>
</gene>
<feature type="compositionally biased region" description="Basic and acidic residues" evidence="1">
    <location>
        <begin position="402"/>
        <end position="413"/>
    </location>
</feature>
<dbReference type="FunFam" id="3.10.20.90:FF:000058">
    <property type="entry name" value="Octicosapeptide/phox/Bem1p domain kinase superfamily protein"/>
    <property type="match status" value="1"/>
</dbReference>
<dbReference type="Pfam" id="PF00564">
    <property type="entry name" value="PB1"/>
    <property type="match status" value="1"/>
</dbReference>
<proteinExistence type="predicted"/>
<dbReference type="PANTHER" id="PTHR31066">
    <property type="entry name" value="OS05G0427100 PROTEIN-RELATED"/>
    <property type="match status" value="1"/>
</dbReference>
<dbReference type="eggNOG" id="ENOG502QVUK">
    <property type="taxonomic scope" value="Eukaryota"/>
</dbReference>
<feature type="region of interest" description="Disordered" evidence="1">
    <location>
        <begin position="1"/>
        <end position="29"/>
    </location>
</feature>
<dbReference type="CDD" id="cd06410">
    <property type="entry name" value="PB1_UP2"/>
    <property type="match status" value="1"/>
</dbReference>
<feature type="domain" description="PB1" evidence="2">
    <location>
        <begin position="49"/>
        <end position="137"/>
    </location>
</feature>
<dbReference type="PANTHER" id="PTHR31066:SF33">
    <property type="entry name" value="OS07G0556300 PROTEIN"/>
    <property type="match status" value="1"/>
</dbReference>